<evidence type="ECO:0000313" key="2">
    <source>
        <dbReference type="EMBL" id="CAL5228486.1"/>
    </source>
</evidence>
<dbReference type="Proteomes" id="UP001497392">
    <property type="component" value="Unassembled WGS sequence"/>
</dbReference>
<evidence type="ECO:0000313" key="3">
    <source>
        <dbReference type="Proteomes" id="UP001497392"/>
    </source>
</evidence>
<organism evidence="2 3">
    <name type="scientific">Coccomyxa viridis</name>
    <dbReference type="NCBI Taxonomy" id="1274662"/>
    <lineage>
        <taxon>Eukaryota</taxon>
        <taxon>Viridiplantae</taxon>
        <taxon>Chlorophyta</taxon>
        <taxon>core chlorophytes</taxon>
        <taxon>Trebouxiophyceae</taxon>
        <taxon>Trebouxiophyceae incertae sedis</taxon>
        <taxon>Coccomyxaceae</taxon>
        <taxon>Coccomyxa</taxon>
    </lineage>
</organism>
<proteinExistence type="predicted"/>
<accession>A0ABP1G8D5</accession>
<comment type="caution">
    <text evidence="2">The sequence shown here is derived from an EMBL/GenBank/DDBJ whole genome shotgun (WGS) entry which is preliminary data.</text>
</comment>
<protein>
    <submittedName>
        <fullName evidence="2">G11629 protein</fullName>
    </submittedName>
</protein>
<feature type="region of interest" description="Disordered" evidence="1">
    <location>
        <begin position="1"/>
        <end position="64"/>
    </location>
</feature>
<evidence type="ECO:0000256" key="1">
    <source>
        <dbReference type="SAM" id="MobiDB-lite"/>
    </source>
</evidence>
<feature type="region of interest" description="Disordered" evidence="1">
    <location>
        <begin position="207"/>
        <end position="229"/>
    </location>
</feature>
<name>A0ABP1G8D5_9CHLO</name>
<reference evidence="2 3" key="1">
    <citation type="submission" date="2024-06" db="EMBL/GenBank/DDBJ databases">
        <authorList>
            <person name="Kraege A."/>
            <person name="Thomma B."/>
        </authorList>
    </citation>
    <scope>NUCLEOTIDE SEQUENCE [LARGE SCALE GENOMIC DNA]</scope>
</reference>
<gene>
    <name evidence="2" type="primary">g11629</name>
    <name evidence="2" type="ORF">VP750_LOCUS10392</name>
</gene>
<keyword evidence="3" id="KW-1185">Reference proteome</keyword>
<dbReference type="EMBL" id="CAXHTA020000018">
    <property type="protein sequence ID" value="CAL5228486.1"/>
    <property type="molecule type" value="Genomic_DNA"/>
</dbReference>
<sequence>MPEMARKDTSMGGQRKTAKKYRLNPRWCSPDDADKDYKAHQPGPSEEAKKARIAPGKPWTSLKEPDCQKAYTKQLSLTELLETAKRQHTTMGAEPTPEEIERVGNHIDAGGTYFGRAAWRVPLHLLDDKGFCTEIADVITAYRAPQPRPSRLCQQAADDLGLESCQLDVHKGNATLVNCSAGDISAGVEMCCPCHYRPDGRHDLGHHHGSSHFSGLQVPASPDVKEQPVSLSDRETIVVACGAAKDRAIWAQHIKLSGDAVEVAANEGAVCLWGGWAAVSV</sequence>